<proteinExistence type="predicted"/>
<dbReference type="Proteomes" id="UP000266906">
    <property type="component" value="Unassembled WGS sequence"/>
</dbReference>
<keyword evidence="2" id="KW-1185">Reference proteome</keyword>
<dbReference type="EMBL" id="RKQG01000003">
    <property type="protein sequence ID" value="RPE28020.1"/>
    <property type="molecule type" value="Genomic_DNA"/>
</dbReference>
<dbReference type="AlphaFoldDB" id="A0A3N4RM27"/>
<gene>
    <name evidence="1" type="ORF">EDD38_7330</name>
</gene>
<evidence type="ECO:0000313" key="2">
    <source>
        <dbReference type="Proteomes" id="UP000266906"/>
    </source>
</evidence>
<accession>A0A3N4RM27</accession>
<organism evidence="1 2">
    <name type="scientific">Kitasatospora cineracea</name>
    <dbReference type="NCBI Taxonomy" id="88074"/>
    <lineage>
        <taxon>Bacteria</taxon>
        <taxon>Bacillati</taxon>
        <taxon>Actinomycetota</taxon>
        <taxon>Actinomycetes</taxon>
        <taxon>Kitasatosporales</taxon>
        <taxon>Streptomycetaceae</taxon>
        <taxon>Kitasatospora</taxon>
    </lineage>
</organism>
<reference evidence="1 2" key="1">
    <citation type="submission" date="2018-11" db="EMBL/GenBank/DDBJ databases">
        <title>Sequencing the genomes of 1000 actinobacteria strains.</title>
        <authorList>
            <person name="Klenk H.-P."/>
        </authorList>
    </citation>
    <scope>NUCLEOTIDE SEQUENCE [LARGE SCALE GENOMIC DNA]</scope>
    <source>
        <strain evidence="1 2">DSM 44781</strain>
    </source>
</reference>
<comment type="caution">
    <text evidence="1">The sequence shown here is derived from an EMBL/GenBank/DDBJ whole genome shotgun (WGS) entry which is preliminary data.</text>
</comment>
<evidence type="ECO:0000313" key="1">
    <source>
        <dbReference type="EMBL" id="RPE28020.1"/>
    </source>
</evidence>
<name>A0A3N4RM27_9ACTN</name>
<protein>
    <submittedName>
        <fullName evidence="1">Uncharacterized protein</fullName>
    </submittedName>
</protein>
<sequence length="52" mass="5429">MCLHAAADQLLIHNEARVPLEALAGPVPGSALGCVFGCDHFGDLPSWCGLVR</sequence>